<accession>I7LBW6</accession>
<evidence type="ECO:0000259" key="1">
    <source>
        <dbReference type="PROSITE" id="PS51384"/>
    </source>
</evidence>
<dbReference type="Proteomes" id="UP000011016">
    <property type="component" value="Unassembled WGS sequence"/>
</dbReference>
<comment type="caution">
    <text evidence="2">The sequence shown here is derived from an EMBL/GenBank/DDBJ whole genome shotgun (WGS) entry which is preliminary data.</text>
</comment>
<evidence type="ECO:0000313" key="3">
    <source>
        <dbReference type="EMBL" id="EJZ82275.1"/>
    </source>
</evidence>
<dbReference type="HOGENOM" id="CLU_040923_2_1_11"/>
<feature type="domain" description="FAD-binding FR-type" evidence="1">
    <location>
        <begin position="23"/>
        <end position="164"/>
    </location>
</feature>
<dbReference type="InterPro" id="IPR007037">
    <property type="entry name" value="SIP_rossman_dom"/>
</dbReference>
<evidence type="ECO:0000313" key="5">
    <source>
        <dbReference type="Proteomes" id="UP000011016"/>
    </source>
</evidence>
<sequence length="299" mass="32623">MDATPRSAFAEERIAEQPVREGADIFTATVVDAVELSPGLRRLTLRAAEFRDLVLTGPDEYFGLFMPPPGRRYRELRSFRGGNIRAHADYLPPEERPGLRWYTVRRLDPGAGELCFDVATHGVSPGDLDSDGGDHSGPGLRFTLRARPGDLVGYYPAHGLWRGYAERQILIADASSAPSVWAILEFVSLVRPEALSSMHVLLVVEGDGDLEPGAVDAWRPEVGSLRVARAPFERQAAAAAAELRSLRAAGHPATGAGYAWACGERSLAKACRDELVGGWGVSPDDVRWTPYWILGRPRP</sequence>
<proteinExistence type="predicted"/>
<reference evidence="3 4" key="2">
    <citation type="submission" date="2012-08" db="EMBL/GenBank/DDBJ databases">
        <title>The Genome Sequence of Turicella otitidis ATCC 51513.</title>
        <authorList>
            <consortium name="The Broad Institute Genome Sequencing Platform"/>
            <person name="Earl A."/>
            <person name="Ward D."/>
            <person name="Feldgarden M."/>
            <person name="Gevers D."/>
            <person name="Huys G."/>
            <person name="Walker B."/>
            <person name="Young S.K."/>
            <person name="Zeng Q."/>
            <person name="Gargeya S."/>
            <person name="Fitzgerald M."/>
            <person name="Haas B."/>
            <person name="Abouelleil A."/>
            <person name="Alvarado L."/>
            <person name="Arachchi H.M."/>
            <person name="Berlin A.M."/>
            <person name="Chapman S.B."/>
            <person name="Goldberg J."/>
            <person name="Griggs A."/>
            <person name="Gujja S."/>
            <person name="Hansen M."/>
            <person name="Howarth C."/>
            <person name="Imamovic A."/>
            <person name="Larimer J."/>
            <person name="McCowen C."/>
            <person name="Montmayeur A."/>
            <person name="Murphy C."/>
            <person name="Neiman D."/>
            <person name="Pearson M."/>
            <person name="Priest M."/>
            <person name="Roberts A."/>
            <person name="Saif S."/>
            <person name="Shea T."/>
            <person name="Sisk P."/>
            <person name="Sykes S."/>
            <person name="Wortman J."/>
            <person name="Nusbaum C."/>
            <person name="Birren B."/>
        </authorList>
    </citation>
    <scope>NUCLEOTIDE SEQUENCE [LARGE SCALE GENOMIC DNA]</scope>
    <source>
        <strain evidence="3 4">ATCC 51513</strain>
    </source>
</reference>
<dbReference type="Pfam" id="PF08021">
    <property type="entry name" value="FAD_binding_9"/>
    <property type="match status" value="1"/>
</dbReference>
<dbReference type="PANTHER" id="PTHR30157:SF0">
    <property type="entry name" value="NADPH-DEPENDENT FERRIC-CHELATE REDUCTASE"/>
    <property type="match status" value="1"/>
</dbReference>
<evidence type="ECO:0000313" key="4">
    <source>
        <dbReference type="Proteomes" id="UP000006078"/>
    </source>
</evidence>
<keyword evidence="4" id="KW-1185">Reference proteome</keyword>
<dbReference type="EMBL" id="CAJZ01000103">
    <property type="protein sequence ID" value="CCI83449.1"/>
    <property type="molecule type" value="Genomic_DNA"/>
</dbReference>
<dbReference type="InterPro" id="IPR039374">
    <property type="entry name" value="SIP_fam"/>
</dbReference>
<dbReference type="Pfam" id="PF04954">
    <property type="entry name" value="SIP"/>
    <property type="match status" value="1"/>
</dbReference>
<dbReference type="GO" id="GO:0016491">
    <property type="term" value="F:oxidoreductase activity"/>
    <property type="evidence" value="ECO:0007669"/>
    <property type="project" value="InterPro"/>
</dbReference>
<dbReference type="Proteomes" id="UP000006078">
    <property type="component" value="Unassembled WGS sequence"/>
</dbReference>
<dbReference type="Gene3D" id="2.40.30.10">
    <property type="entry name" value="Translation factors"/>
    <property type="match status" value="1"/>
</dbReference>
<dbReference type="CDD" id="cd06193">
    <property type="entry name" value="siderophore_interacting"/>
    <property type="match status" value="1"/>
</dbReference>
<dbReference type="InterPro" id="IPR013113">
    <property type="entry name" value="SIP_FAD-bd"/>
</dbReference>
<dbReference type="STRING" id="29321.AAV33_02535"/>
<dbReference type="InterPro" id="IPR017927">
    <property type="entry name" value="FAD-bd_FR_type"/>
</dbReference>
<dbReference type="OrthoDB" id="3291337at2"/>
<dbReference type="PANTHER" id="PTHR30157">
    <property type="entry name" value="FERRIC REDUCTASE, NADPH-DEPENDENT"/>
    <property type="match status" value="1"/>
</dbReference>
<dbReference type="AlphaFoldDB" id="I7LBW6"/>
<dbReference type="eggNOG" id="COG2375">
    <property type="taxonomic scope" value="Bacteria"/>
</dbReference>
<dbReference type="Gene3D" id="3.40.50.80">
    <property type="entry name" value="Nucleotide-binding domain of ferredoxin-NADP reductase (FNR) module"/>
    <property type="match status" value="1"/>
</dbReference>
<dbReference type="EMBL" id="AHAE01000036">
    <property type="protein sequence ID" value="EJZ82275.1"/>
    <property type="molecule type" value="Genomic_DNA"/>
</dbReference>
<protein>
    <submittedName>
        <fullName evidence="2">Putative iron utilization protein</fullName>
    </submittedName>
</protein>
<dbReference type="SUPFAM" id="SSF63380">
    <property type="entry name" value="Riboflavin synthase domain-like"/>
    <property type="match status" value="1"/>
</dbReference>
<dbReference type="InterPro" id="IPR017938">
    <property type="entry name" value="Riboflavin_synthase-like_b-brl"/>
</dbReference>
<gene>
    <name evidence="2" type="primary">viuB</name>
    <name evidence="2" type="ORF">BN46_0717</name>
    <name evidence="3" type="ORF">HMPREF9719_00796</name>
</gene>
<dbReference type="InterPro" id="IPR039261">
    <property type="entry name" value="FNR_nucleotide-bd"/>
</dbReference>
<organism evidence="2 5">
    <name type="scientific">Corynebacterium otitidis ATCC 51513</name>
    <dbReference type="NCBI Taxonomy" id="883169"/>
    <lineage>
        <taxon>Bacteria</taxon>
        <taxon>Bacillati</taxon>
        <taxon>Actinomycetota</taxon>
        <taxon>Actinomycetes</taxon>
        <taxon>Mycobacteriales</taxon>
        <taxon>Corynebacteriaceae</taxon>
        <taxon>Corynebacterium</taxon>
    </lineage>
</organism>
<name>I7LBW6_9CORY</name>
<dbReference type="PATRIC" id="fig|883169.3.peg.764"/>
<dbReference type="RefSeq" id="WP_004600686.1">
    <property type="nucleotide sequence ID" value="NZ_HF541866.1"/>
</dbReference>
<evidence type="ECO:0000313" key="2">
    <source>
        <dbReference type="EMBL" id="CCI83449.1"/>
    </source>
</evidence>
<reference evidence="2 5" key="1">
    <citation type="journal article" date="2012" name="J. Bacteriol.">
        <title>Draft Genome Sequence of Turicella otitidis ATCC 51513, Isolated from Middle Ear Fluid from a Child with Otitis Media.</title>
        <authorList>
            <person name="Brinkrolf K."/>
            <person name="Schneider J."/>
            <person name="Knecht M."/>
            <person name="Ruckert C."/>
            <person name="Tauch A."/>
        </authorList>
    </citation>
    <scope>NUCLEOTIDE SEQUENCE [LARGE SCALE GENOMIC DNA]</scope>
    <source>
        <strain evidence="2 5">ATCC 51513</strain>
    </source>
</reference>
<dbReference type="PROSITE" id="PS51384">
    <property type="entry name" value="FAD_FR"/>
    <property type="match status" value="1"/>
</dbReference>